<dbReference type="EMBL" id="CM031832">
    <property type="protein sequence ID" value="KAG6700678.1"/>
    <property type="molecule type" value="Genomic_DNA"/>
</dbReference>
<dbReference type="Proteomes" id="UP000811246">
    <property type="component" value="Chromosome 8"/>
</dbReference>
<proteinExistence type="predicted"/>
<keyword evidence="1" id="KW-0732">Signal</keyword>
<feature type="signal peptide" evidence="1">
    <location>
        <begin position="1"/>
        <end position="24"/>
    </location>
</feature>
<evidence type="ECO:0000313" key="2">
    <source>
        <dbReference type="EMBL" id="KAG6700678.1"/>
    </source>
</evidence>
<organism evidence="2 3">
    <name type="scientific">Carya illinoinensis</name>
    <name type="common">Pecan</name>
    <dbReference type="NCBI Taxonomy" id="32201"/>
    <lineage>
        <taxon>Eukaryota</taxon>
        <taxon>Viridiplantae</taxon>
        <taxon>Streptophyta</taxon>
        <taxon>Embryophyta</taxon>
        <taxon>Tracheophyta</taxon>
        <taxon>Spermatophyta</taxon>
        <taxon>Magnoliopsida</taxon>
        <taxon>eudicotyledons</taxon>
        <taxon>Gunneridae</taxon>
        <taxon>Pentapetalae</taxon>
        <taxon>rosids</taxon>
        <taxon>fabids</taxon>
        <taxon>Fagales</taxon>
        <taxon>Juglandaceae</taxon>
        <taxon>Carya</taxon>
    </lineage>
</organism>
<sequence length="67" mass="7792">MLFIFSSISFVLPILSQAPIICSSQEENSKDLLTLEVLRHIEVSSYDHASCKKFSYKRKSLSFQRFF</sequence>
<gene>
    <name evidence="2" type="ORF">I3842_08G124100</name>
</gene>
<feature type="chain" id="PRO_5037173041" evidence="1">
    <location>
        <begin position="25"/>
        <end position="67"/>
    </location>
</feature>
<evidence type="ECO:0000256" key="1">
    <source>
        <dbReference type="SAM" id="SignalP"/>
    </source>
</evidence>
<dbReference type="AlphaFoldDB" id="A0A922EBU6"/>
<reference evidence="2" key="1">
    <citation type="submission" date="2021-01" db="EMBL/GenBank/DDBJ databases">
        <authorList>
            <person name="Lovell J.T."/>
            <person name="Bentley N."/>
            <person name="Bhattarai G."/>
            <person name="Jenkins J.W."/>
            <person name="Sreedasyam A."/>
            <person name="Alarcon Y."/>
            <person name="Bock C."/>
            <person name="Boston L."/>
            <person name="Carlson J."/>
            <person name="Cervantes K."/>
            <person name="Clermont K."/>
            <person name="Krom N."/>
            <person name="Kubenka K."/>
            <person name="Mamidi S."/>
            <person name="Mattison C."/>
            <person name="Monteros M."/>
            <person name="Pisani C."/>
            <person name="Plott C."/>
            <person name="Rajasekar S."/>
            <person name="Rhein H.S."/>
            <person name="Rohla C."/>
            <person name="Song M."/>
            <person name="Hilaire R.S."/>
            <person name="Shu S."/>
            <person name="Wells L."/>
            <person name="Wang X."/>
            <person name="Webber J."/>
            <person name="Heerema R.J."/>
            <person name="Klein P."/>
            <person name="Conner P."/>
            <person name="Grauke L."/>
            <person name="Grimwood J."/>
            <person name="Schmutz J."/>
            <person name="Randall J.J."/>
        </authorList>
    </citation>
    <scope>NUCLEOTIDE SEQUENCE</scope>
    <source>
        <tissue evidence="2">Leaf</tissue>
    </source>
</reference>
<name>A0A922EBU6_CARIL</name>
<evidence type="ECO:0000313" key="3">
    <source>
        <dbReference type="Proteomes" id="UP000811246"/>
    </source>
</evidence>
<protein>
    <submittedName>
        <fullName evidence="2">Uncharacterized protein</fullName>
    </submittedName>
</protein>
<accession>A0A922EBU6</accession>
<comment type="caution">
    <text evidence="2">The sequence shown here is derived from an EMBL/GenBank/DDBJ whole genome shotgun (WGS) entry which is preliminary data.</text>
</comment>